<keyword evidence="7" id="KW-1185">Reference proteome</keyword>
<organism evidence="6 7">
    <name type="scientific">[Bacillus] enclensis</name>
    <dbReference type="NCBI Taxonomy" id="1402860"/>
    <lineage>
        <taxon>Bacteria</taxon>
        <taxon>Bacillati</taxon>
        <taxon>Bacillota</taxon>
        <taxon>Bacilli</taxon>
        <taxon>Bacillales</taxon>
        <taxon>Bacillaceae</taxon>
        <taxon>Rossellomorea</taxon>
    </lineage>
</organism>
<evidence type="ECO:0000259" key="4">
    <source>
        <dbReference type="Pfam" id="PF02016"/>
    </source>
</evidence>
<feature type="active site" description="Nucleophile" evidence="3">
    <location>
        <position position="112"/>
    </location>
</feature>
<reference evidence="7" key="1">
    <citation type="submission" date="2016-08" db="EMBL/GenBank/DDBJ databases">
        <authorList>
            <person name="Varghese N."/>
            <person name="Submissions Spin"/>
        </authorList>
    </citation>
    <scope>NUCLEOTIDE SEQUENCE [LARGE SCALE GENOMIC DNA]</scope>
    <source>
        <strain evidence="7">SGD-1123</strain>
    </source>
</reference>
<dbReference type="SUPFAM" id="SSF52317">
    <property type="entry name" value="Class I glutamine amidotransferase-like"/>
    <property type="match status" value="1"/>
</dbReference>
<dbReference type="Pfam" id="PF02016">
    <property type="entry name" value="Peptidase_S66"/>
    <property type="match status" value="1"/>
</dbReference>
<protein>
    <submittedName>
        <fullName evidence="6">Muramoyltetrapeptide carboxypeptidase LdcA (Peptidoglycan recycling)</fullName>
    </submittedName>
</protein>
<accession>A0A0V8HE40</accession>
<dbReference type="Gene3D" id="3.40.50.10740">
    <property type="entry name" value="Class I glutamine amidotransferase-like"/>
    <property type="match status" value="1"/>
</dbReference>
<dbReference type="InterPro" id="IPR040449">
    <property type="entry name" value="Peptidase_S66_N"/>
</dbReference>
<dbReference type="PANTHER" id="PTHR30237">
    <property type="entry name" value="MURAMOYLTETRAPEPTIDE CARBOXYPEPTIDASE"/>
    <property type="match status" value="1"/>
</dbReference>
<dbReference type="PANTHER" id="PTHR30237:SF5">
    <property type="entry name" value="CARBOXYPEPTIDASE VC_A0337-RELATED"/>
    <property type="match status" value="1"/>
</dbReference>
<keyword evidence="6" id="KW-0121">Carboxypeptidase</keyword>
<dbReference type="InterPro" id="IPR027461">
    <property type="entry name" value="Carboxypeptidase_A_C_sf"/>
</dbReference>
<dbReference type="Proteomes" id="UP000181997">
    <property type="component" value="Unassembled WGS sequence"/>
</dbReference>
<dbReference type="InterPro" id="IPR027478">
    <property type="entry name" value="LdcA_N"/>
</dbReference>
<proteinExistence type="inferred from homology"/>
<evidence type="ECO:0000256" key="3">
    <source>
        <dbReference type="PIRSR" id="PIRSR028757-1"/>
    </source>
</evidence>
<dbReference type="Gene3D" id="3.50.30.60">
    <property type="entry name" value="LD-carboxypeptidase A C-terminal domain-like"/>
    <property type="match status" value="1"/>
</dbReference>
<name>A0A0V8HE40_9BACI</name>
<dbReference type="PIRSF" id="PIRSF028757">
    <property type="entry name" value="LD-carboxypeptidase"/>
    <property type="match status" value="1"/>
</dbReference>
<keyword evidence="6" id="KW-0645">Protease</keyword>
<evidence type="ECO:0000256" key="2">
    <source>
        <dbReference type="ARBA" id="ARBA00022801"/>
    </source>
</evidence>
<feature type="active site" description="Charge relay system" evidence="3">
    <location>
        <position position="244"/>
    </location>
</feature>
<evidence type="ECO:0000256" key="1">
    <source>
        <dbReference type="ARBA" id="ARBA00010233"/>
    </source>
</evidence>
<feature type="active site" description="Charge relay system" evidence="3">
    <location>
        <position position="311"/>
    </location>
</feature>
<dbReference type="Pfam" id="PF17676">
    <property type="entry name" value="Peptidase_S66C"/>
    <property type="match status" value="1"/>
</dbReference>
<comment type="similarity">
    <text evidence="1">Belongs to the peptidase S66 family.</text>
</comment>
<gene>
    <name evidence="6" type="ORF">GA0061094_3494</name>
</gene>
<dbReference type="InterPro" id="IPR003507">
    <property type="entry name" value="S66_fam"/>
</dbReference>
<sequence length="340" mass="38613">MIFYPEPLKKGDSIGVMAPSSGVTGIFEKKLNHAIMQIEQLGYKCIESPSVRLNKKLVSTNASQRAKEFMDLYNNEQVKAIIPPWGGQFSIDILPFIPFEELKKPKWILGFSDISTLLFSLTLKKFFATAHGPNLLDFGNQPIDPTVLSALHFLSKQPGDEITQKNMEMYQSEWLDMRNDFFPPYNLTEKVIWKSILPLKSMEFSGRIIGGCLDTISKLIGTPYAPANEFCEKFRSEGVIWYFESCDMNSSEIYRTLYQMKLAGWFEHCNGILYGRPEGYKDVGDFTLEDAFNKLNEELNKPIIYDLDIGHTPPQMTLINGAFAEVLFTGGSGEIKLSFR</sequence>
<evidence type="ECO:0000259" key="5">
    <source>
        <dbReference type="Pfam" id="PF17676"/>
    </source>
</evidence>
<keyword evidence="2" id="KW-0378">Hydrolase</keyword>
<dbReference type="CDD" id="cd07062">
    <property type="entry name" value="Peptidase_S66_mccF_like"/>
    <property type="match status" value="1"/>
</dbReference>
<feature type="domain" description="LD-carboxypeptidase N-terminal" evidence="4">
    <location>
        <begin position="14"/>
        <end position="132"/>
    </location>
</feature>
<evidence type="ECO:0000313" key="6">
    <source>
        <dbReference type="EMBL" id="SCC25455.1"/>
    </source>
</evidence>
<dbReference type="InterPro" id="IPR029062">
    <property type="entry name" value="Class_I_gatase-like"/>
</dbReference>
<dbReference type="AlphaFoldDB" id="A0A0V8HE40"/>
<dbReference type="GO" id="GO:0004180">
    <property type="term" value="F:carboxypeptidase activity"/>
    <property type="evidence" value="ECO:0007669"/>
    <property type="project" value="UniProtKB-KW"/>
</dbReference>
<dbReference type="EMBL" id="FMAU01000004">
    <property type="protein sequence ID" value="SCC25455.1"/>
    <property type="molecule type" value="Genomic_DNA"/>
</dbReference>
<evidence type="ECO:0000313" key="7">
    <source>
        <dbReference type="Proteomes" id="UP000181997"/>
    </source>
</evidence>
<feature type="domain" description="LD-carboxypeptidase C-terminal" evidence="5">
    <location>
        <begin position="205"/>
        <end position="326"/>
    </location>
</feature>
<dbReference type="InterPro" id="IPR040921">
    <property type="entry name" value="Peptidase_S66C"/>
</dbReference>
<dbReference type="RefSeq" id="WP_058299446.1">
    <property type="nucleotide sequence ID" value="NZ_FMAU01000004.1"/>
</dbReference>
<dbReference type="OrthoDB" id="9807329at2"/>
<dbReference type="SUPFAM" id="SSF141986">
    <property type="entry name" value="LD-carboxypeptidase A C-terminal domain-like"/>
    <property type="match status" value="1"/>
</dbReference>